<evidence type="ECO:0000313" key="1">
    <source>
        <dbReference type="EMBL" id="SIS87118.1"/>
    </source>
</evidence>
<protein>
    <submittedName>
        <fullName evidence="1">Uncharacterized protein</fullName>
    </submittedName>
</protein>
<organism evidence="1 2">
    <name type="scientific">Kroppenstedtia eburnea</name>
    <dbReference type="NCBI Taxonomy" id="714067"/>
    <lineage>
        <taxon>Bacteria</taxon>
        <taxon>Bacillati</taxon>
        <taxon>Bacillota</taxon>
        <taxon>Bacilli</taxon>
        <taxon>Bacillales</taxon>
        <taxon>Thermoactinomycetaceae</taxon>
        <taxon>Kroppenstedtia</taxon>
    </lineage>
</organism>
<sequence length="38" mass="4500">MIEQQFEDFLIYRVTIDLYNVITKKGGFPIIRSIMGYS</sequence>
<dbReference type="Proteomes" id="UP000186795">
    <property type="component" value="Unassembled WGS sequence"/>
</dbReference>
<proteinExistence type="predicted"/>
<dbReference type="EMBL" id="FTOD01000006">
    <property type="protein sequence ID" value="SIS87118.1"/>
    <property type="molecule type" value="Genomic_DNA"/>
</dbReference>
<evidence type="ECO:0000313" key="2">
    <source>
        <dbReference type="Proteomes" id="UP000186795"/>
    </source>
</evidence>
<keyword evidence="2" id="KW-1185">Reference proteome</keyword>
<reference evidence="2" key="1">
    <citation type="submission" date="2017-01" db="EMBL/GenBank/DDBJ databases">
        <authorList>
            <person name="Varghese N."/>
            <person name="Submissions S."/>
        </authorList>
    </citation>
    <scope>NUCLEOTIDE SEQUENCE [LARGE SCALE GENOMIC DNA]</scope>
    <source>
        <strain evidence="2">DSM 45196</strain>
    </source>
</reference>
<gene>
    <name evidence="1" type="ORF">SAMN05421790_106189</name>
</gene>
<accession>A0A1N7MM80</accession>
<name>A0A1N7MM80_9BACL</name>
<dbReference type="AlphaFoldDB" id="A0A1N7MM80"/>